<organism evidence="1 2">
    <name type="scientific">Streptomyces niveus</name>
    <name type="common">Streptomyces spheroides</name>
    <dbReference type="NCBI Taxonomy" id="193462"/>
    <lineage>
        <taxon>Bacteria</taxon>
        <taxon>Bacillati</taxon>
        <taxon>Actinomycetota</taxon>
        <taxon>Actinomycetes</taxon>
        <taxon>Kitasatosporales</taxon>
        <taxon>Streptomycetaceae</taxon>
        <taxon>Streptomyces</taxon>
    </lineage>
</organism>
<dbReference type="Proteomes" id="UP000189677">
    <property type="component" value="Chromosome"/>
</dbReference>
<keyword evidence="2" id="KW-1185">Reference proteome</keyword>
<sequence length="351" mass="38141">MKQENEWIEPCAGRDFTDEDVRFVVSLTGRSNRSTRTQLDDRLAVGRRLHEIAPKEDADGRLSAAGRLKELARRAGLEYSTACSYRDVAVGLDNSPVLKRLDDSGVTYSWTVLRETIVNGGGSPLDLAARWECLVKELESCRKEDLSRLTGERFRAALGSTPIPNSATAMSPAKIVDQISSRPDVHAAVLAAVAGDEALKKAVAAESRKAERLSYVQQVAEDGTTKTPGGQVIEVPEHARQEASRHLQQLKEAESAPEWADQAFEAVRKLVAESIAGDPEIAANEARAQFHAAMSRTAKAIHGIDLERAVTVADDEMRRSVTDLQAALSDLAELLNQQPARGLRVVKSGIA</sequence>
<dbReference type="RefSeq" id="WP_078073383.1">
    <property type="nucleotide sequence ID" value="NZ_CP018047.1"/>
</dbReference>
<dbReference type="OrthoDB" id="4752588at2"/>
<evidence type="ECO:0000313" key="2">
    <source>
        <dbReference type="Proteomes" id="UP000189677"/>
    </source>
</evidence>
<reference evidence="1 2" key="1">
    <citation type="submission" date="2016-11" db="EMBL/GenBank/DDBJ databases">
        <title>Complete genome sequence of Streptomyces niveus SCSIO 3406.</title>
        <authorList>
            <person name="Zhu Q."/>
            <person name="Cheng W."/>
            <person name="Song Y."/>
            <person name="Li Q."/>
            <person name="Ju J."/>
        </authorList>
    </citation>
    <scope>NUCLEOTIDE SEQUENCE [LARGE SCALE GENOMIC DNA]</scope>
    <source>
        <strain evidence="1 2">SCSIO 3406</strain>
    </source>
</reference>
<dbReference type="EMBL" id="CP018047">
    <property type="protein sequence ID" value="AQU64911.1"/>
    <property type="molecule type" value="Genomic_DNA"/>
</dbReference>
<name>A0A1U9QM96_STRNV</name>
<gene>
    <name evidence="1" type="ORF">BBN63_00140</name>
</gene>
<dbReference type="KEGG" id="snw:BBN63_00140"/>
<protein>
    <submittedName>
        <fullName evidence="1">Uncharacterized protein</fullName>
    </submittedName>
</protein>
<evidence type="ECO:0000313" key="1">
    <source>
        <dbReference type="EMBL" id="AQU64911.1"/>
    </source>
</evidence>
<accession>A0A1U9QM96</accession>
<proteinExistence type="predicted"/>
<dbReference type="AlphaFoldDB" id="A0A1U9QM96"/>